<proteinExistence type="predicted"/>
<reference evidence="2 3" key="1">
    <citation type="journal article" date="2021" name="Sci. Rep.">
        <title>Chromosome anchoring in Senegalese sole (Solea senegalensis) reveals sex-associated markers and genome rearrangements in flatfish.</title>
        <authorList>
            <person name="Guerrero-Cozar I."/>
            <person name="Gomez-Garrido J."/>
            <person name="Berbel C."/>
            <person name="Martinez-Blanch J.F."/>
            <person name="Alioto T."/>
            <person name="Claros M.G."/>
            <person name="Gagnaire P.A."/>
            <person name="Manchado M."/>
        </authorList>
    </citation>
    <scope>NUCLEOTIDE SEQUENCE [LARGE SCALE GENOMIC DNA]</scope>
    <source>
        <strain evidence="2">Sse05_10M</strain>
    </source>
</reference>
<organism evidence="2 3">
    <name type="scientific">Solea senegalensis</name>
    <name type="common">Senegalese sole</name>
    <dbReference type="NCBI Taxonomy" id="28829"/>
    <lineage>
        <taxon>Eukaryota</taxon>
        <taxon>Metazoa</taxon>
        <taxon>Chordata</taxon>
        <taxon>Craniata</taxon>
        <taxon>Vertebrata</taxon>
        <taxon>Euteleostomi</taxon>
        <taxon>Actinopterygii</taxon>
        <taxon>Neopterygii</taxon>
        <taxon>Teleostei</taxon>
        <taxon>Neoteleostei</taxon>
        <taxon>Acanthomorphata</taxon>
        <taxon>Carangaria</taxon>
        <taxon>Pleuronectiformes</taxon>
        <taxon>Pleuronectoidei</taxon>
        <taxon>Soleidae</taxon>
        <taxon>Solea</taxon>
    </lineage>
</organism>
<feature type="compositionally biased region" description="Acidic residues" evidence="1">
    <location>
        <begin position="477"/>
        <end position="489"/>
    </location>
</feature>
<dbReference type="AlphaFoldDB" id="A0AAV6QNP5"/>
<name>A0AAV6QNP5_SOLSE</name>
<evidence type="ECO:0000313" key="3">
    <source>
        <dbReference type="Proteomes" id="UP000693946"/>
    </source>
</evidence>
<dbReference type="EMBL" id="JAGKHQ010000016">
    <property type="protein sequence ID" value="KAG7493602.1"/>
    <property type="molecule type" value="Genomic_DNA"/>
</dbReference>
<feature type="compositionally biased region" description="Basic and acidic residues" evidence="1">
    <location>
        <begin position="1"/>
        <end position="11"/>
    </location>
</feature>
<protein>
    <submittedName>
        <fullName evidence="2">Uncharacterized protein</fullName>
    </submittedName>
</protein>
<keyword evidence="3" id="KW-1185">Reference proteome</keyword>
<sequence>MILTMEKRNNGEENNDTCGEEKSDNDTCGEEKSNNDSCGEEKSNNDSCGEKKSDSDTCEEERNITDEQQTEADSDPEDLWEQTLEQSKENAIDVDILQKQADDITCNKVSHLTKEQLQQKASKDPKGLLKTTTLQENTTDTENKTGHDKINILLFDDDQEEGVSCATESFVTEERSQREASEDTGHEVQMSETFKDTAVDCQTHIDVNIVQEQFCFSQKENVSYVMNSLTAEEPSEIECDEEQSISQEEIEILQNSGSDYEPSGPDSKVSPSPDLVFLSELPSPSHIESNVSDCLELDSACCSALNPISADVGIRETISHSLPFDSCEESSPFSSSTNELLPDWTPDIFIPPHGGGGVFFDLTHQYPKSLWDAVNRIRKHTAPDSENEEEEVSEHWDPESIREGMGFPDAVFNMNSETVAKQDPCCTEQSVEEDTLSCSSHSSGDTVIVTEEDEVQAIQLDQVFAGADGEGSCSGEVNDETAAEEEREDEPVKTDMRELCVSEETSVEDMKINSVGEDTGCDC</sequence>
<comment type="caution">
    <text evidence="2">The sequence shown here is derived from an EMBL/GenBank/DDBJ whole genome shotgun (WGS) entry which is preliminary data.</text>
</comment>
<feature type="compositionally biased region" description="Acidic residues" evidence="1">
    <location>
        <begin position="68"/>
        <end position="80"/>
    </location>
</feature>
<accession>A0AAV6QNP5</accession>
<dbReference type="Proteomes" id="UP000693946">
    <property type="component" value="Linkage Group LG4"/>
</dbReference>
<feature type="region of interest" description="Disordered" evidence="1">
    <location>
        <begin position="1"/>
        <end position="80"/>
    </location>
</feature>
<gene>
    <name evidence="2" type="ORF">JOB18_012699</name>
</gene>
<feature type="region of interest" description="Disordered" evidence="1">
    <location>
        <begin position="467"/>
        <end position="495"/>
    </location>
</feature>
<evidence type="ECO:0000256" key="1">
    <source>
        <dbReference type="SAM" id="MobiDB-lite"/>
    </source>
</evidence>
<feature type="compositionally biased region" description="Basic and acidic residues" evidence="1">
    <location>
        <begin position="19"/>
        <end position="65"/>
    </location>
</feature>
<evidence type="ECO:0000313" key="2">
    <source>
        <dbReference type="EMBL" id="KAG7493602.1"/>
    </source>
</evidence>